<accession>A0ABN8PPQ2</accession>
<feature type="disulfide bond" evidence="5">
    <location>
        <begin position="1234"/>
        <end position="1243"/>
    </location>
</feature>
<feature type="disulfide bond" evidence="5">
    <location>
        <begin position="870"/>
        <end position="880"/>
    </location>
</feature>
<feature type="disulfide bond" evidence="5">
    <location>
        <begin position="1158"/>
        <end position="1167"/>
    </location>
</feature>
<keyword evidence="1 5" id="KW-0245">EGF-like domain</keyword>
<dbReference type="Pfam" id="PF12661">
    <property type="entry name" value="hEGF"/>
    <property type="match status" value="2"/>
</dbReference>
<evidence type="ECO:0000256" key="7">
    <source>
        <dbReference type="SAM" id="Phobius"/>
    </source>
</evidence>
<dbReference type="InterPro" id="IPR000742">
    <property type="entry name" value="EGF"/>
</dbReference>
<feature type="domain" description="EGF-like" evidence="9">
    <location>
        <begin position="755"/>
        <end position="790"/>
    </location>
</feature>
<feature type="disulfide bond" evidence="5">
    <location>
        <begin position="891"/>
        <end position="900"/>
    </location>
</feature>
<dbReference type="InterPro" id="IPR051022">
    <property type="entry name" value="Notch_Cell-Fate_Det"/>
</dbReference>
<keyword evidence="4 5" id="KW-1015">Disulfide bond</keyword>
<dbReference type="PANTHER" id="PTHR24049:SF22">
    <property type="entry name" value="DROSOPHILA CRUMBS HOMOLOG"/>
    <property type="match status" value="1"/>
</dbReference>
<evidence type="ECO:0000313" key="10">
    <source>
        <dbReference type="EMBL" id="CAH3145928.1"/>
    </source>
</evidence>
<evidence type="ECO:0000259" key="9">
    <source>
        <dbReference type="PROSITE" id="PS50026"/>
    </source>
</evidence>
<feature type="disulfide bond" evidence="5">
    <location>
        <begin position="854"/>
        <end position="863"/>
    </location>
</feature>
<feature type="disulfide bond" evidence="5">
    <location>
        <begin position="1120"/>
        <end position="1129"/>
    </location>
</feature>
<evidence type="ECO:0000256" key="2">
    <source>
        <dbReference type="ARBA" id="ARBA00022729"/>
    </source>
</evidence>
<dbReference type="InterPro" id="IPR001881">
    <property type="entry name" value="EGF-like_Ca-bd_dom"/>
</dbReference>
<evidence type="ECO:0000259" key="8">
    <source>
        <dbReference type="PROSITE" id="PS50024"/>
    </source>
</evidence>
<dbReference type="InterPro" id="IPR000152">
    <property type="entry name" value="EGF-type_Asp/Asn_hydroxyl_site"/>
</dbReference>
<feature type="region of interest" description="Disordered" evidence="6">
    <location>
        <begin position="1251"/>
        <end position="1270"/>
    </location>
</feature>
<dbReference type="PROSITE" id="PS01186">
    <property type="entry name" value="EGF_2"/>
    <property type="match status" value="13"/>
</dbReference>
<evidence type="ECO:0000256" key="6">
    <source>
        <dbReference type="SAM" id="MobiDB-lite"/>
    </source>
</evidence>
<proteinExistence type="predicted"/>
<feature type="domain" description="SEA" evidence="8">
    <location>
        <begin position="1339"/>
        <end position="1447"/>
    </location>
</feature>
<dbReference type="PROSITE" id="PS00022">
    <property type="entry name" value="EGF_1"/>
    <property type="match status" value="13"/>
</dbReference>
<feature type="domain" description="EGF-like" evidence="9">
    <location>
        <begin position="715"/>
        <end position="753"/>
    </location>
</feature>
<dbReference type="Pfam" id="PF26129">
    <property type="entry name" value="Vwde"/>
    <property type="match status" value="1"/>
</dbReference>
<dbReference type="InterPro" id="IPR018097">
    <property type="entry name" value="EGF_Ca-bd_CS"/>
</dbReference>
<dbReference type="CDD" id="cd00054">
    <property type="entry name" value="EGF_CA"/>
    <property type="match status" value="11"/>
</dbReference>
<feature type="disulfide bond" evidence="5">
    <location>
        <begin position="1196"/>
        <end position="1205"/>
    </location>
</feature>
<dbReference type="InterPro" id="IPR058727">
    <property type="entry name" value="Helical_Vwde"/>
</dbReference>
<dbReference type="PROSITE" id="PS50026">
    <property type="entry name" value="EGF_3"/>
    <property type="match status" value="13"/>
</dbReference>
<evidence type="ECO:0000256" key="5">
    <source>
        <dbReference type="PROSITE-ProRule" id="PRU00076"/>
    </source>
</evidence>
<feature type="domain" description="EGF-like" evidence="9">
    <location>
        <begin position="1094"/>
        <end position="1130"/>
    </location>
</feature>
<feature type="disulfide bond" evidence="5">
    <location>
        <begin position="928"/>
        <end position="937"/>
    </location>
</feature>
<dbReference type="Pfam" id="PF00008">
    <property type="entry name" value="EGF"/>
    <property type="match status" value="9"/>
</dbReference>
<gene>
    <name evidence="10" type="ORF">PLOB_00044826</name>
</gene>
<dbReference type="InterPro" id="IPR013032">
    <property type="entry name" value="EGF-like_CS"/>
</dbReference>
<dbReference type="PROSITE" id="PS00010">
    <property type="entry name" value="ASX_HYDROXYL"/>
    <property type="match status" value="12"/>
</dbReference>
<keyword evidence="7" id="KW-1133">Transmembrane helix</keyword>
<feature type="disulfide bond" evidence="5">
    <location>
        <begin position="1082"/>
        <end position="1091"/>
    </location>
</feature>
<dbReference type="Gene3D" id="2.10.25.10">
    <property type="entry name" value="Laminin"/>
    <property type="match status" value="15"/>
</dbReference>
<evidence type="ECO:0000256" key="1">
    <source>
        <dbReference type="ARBA" id="ARBA00022536"/>
    </source>
</evidence>
<feature type="disulfide bond" evidence="5">
    <location>
        <begin position="907"/>
        <end position="917"/>
    </location>
</feature>
<feature type="domain" description="EGF-like" evidence="9">
    <location>
        <begin position="829"/>
        <end position="864"/>
    </location>
</feature>
<feature type="domain" description="EGF-like" evidence="9">
    <location>
        <begin position="1018"/>
        <end position="1054"/>
    </location>
</feature>
<dbReference type="PROSITE" id="PS01187">
    <property type="entry name" value="EGF_CA"/>
    <property type="match status" value="5"/>
</dbReference>
<keyword evidence="2" id="KW-0732">Signal</keyword>
<feature type="disulfide bond" evidence="5">
    <location>
        <begin position="817"/>
        <end position="826"/>
    </location>
</feature>
<reference evidence="10 11" key="1">
    <citation type="submission" date="2022-05" db="EMBL/GenBank/DDBJ databases">
        <authorList>
            <consortium name="Genoscope - CEA"/>
            <person name="William W."/>
        </authorList>
    </citation>
    <scope>NUCLEOTIDE SEQUENCE [LARGE SCALE GENOMIC DNA]</scope>
</reference>
<sequence length="1532" mass="167969">MAQCADFGETTTKLIVPEIHDYHSIFWTPGGSKKFQLPKILVYVESNAAKIDECLSYLDPHYHSFRSTLSNGNLGSRYFYAFMGHGDFIMYSNAERKFEVHTRQWTCGYSRTCNCGVVLRDHNDVIEFNCCNEYLYYDHVTPIRVRVRSKKRLAPGISIRQTLTGFNSEYRVEFPSGMQVKIFRNWYGLEVNVKGPRAEHVTNETGLCLYTGQQNIAEFGYHLRMEPQESYFERLPDWVDDTSVEFEEPCSCFKVDANRNPTCGPAIIVNYPNESDEPGVPVDAEGSEGTEGKRRKRSTDYVDDLTDVDFDSFKRYVASVVSKRHRRSSEYNSSFTKQNATEYCMERLLNSEVGSLCSQIGADVQELVASCSVDVEATGDTSYATSAVSLMINECGGIVGRNLSSNINESSEEKQKVPSLLTNIIEKLCPNDCTFNGKCVNGSCICNKEFTAEDCAVSIYQRPDISMLQGNGLCDRRKRPCRKVTVMGTGFLNSTNMTCHIVEFVVTNGSWTPNKTEIRLPGVMTDLILAECQLPKSPVMPGLYHEGNEGTPAAGLLISMSNDGDHKSAKHLSFISYDSACLNCSISNGCFLKENSCFINRYCFAANEPNPIDLCYQCLPNISSNSWTKRLVNFPPVFSSTTQYYALFQETLELAIDISDPEGLPVTVSLEGNTKEAVMHQNVLRWNVSSDSSTHFSLKATDACQASATLNITVNLVACQCKNGSCVPHPNKPRGSGLYECNCLPGFSGSKCETNIDDCQSSPCLRGRCIDEVNKFRCICDPGYVGTRCETDFDDCSSSPCVHGNCTDYTGAYRCSCDSGYGGENCNVNIDDCQSSPCIHGACVDGVNNYTCQCQSGYTGYHCDIQIDECQSSPCIQGRCVDRINNFTCICDVGFTGEKCNFNIDDCLQAICGNGTCVDSFNNYSCQCNAGFTGRNCDLRITHCGTDSCYPNVPCFESNQAIYCGSCPLGLTGDGKNCRDIDYCTNASCNNGGSCVDGLSNYSCSCVAGFTGIHCETDIDDCVNHTCLNGGSCVDNINNYSCVCGTGFTGNYCQIDIDYCTNVTCNNGGSCVDGLSNYLCFCVAGYTGIHCETDIDDCVNHTCLNGGSCVDNINNYSCVCGTGFTGNYCQIDIDYCTNVTCNNGGSCVDGISNYSCFCVAGYTGIHCETDIDYCSNVTCNNGGSCVDGLSNYLCFCVAGYTGIHCETDIDDCVNHTCLNGGSCVDNINNYSCVCGTGFTGNYCQIALPSSTSTTTGSSVPDGRPNLSSKTPLMVSSRYAVTYSMKDLLPSISTSYSSPQQRETRPVQPTTTRNLPARLSSSSVANVYPTPTPPSTETEKMTAHAFKIRISNEDWNEDLRDIKSSAFQNLSARMERELMKALSAQKDLVGVKVLSFSKGSVVAEFQLMFRTSVSFNDAFVALESKVSDGNLGSLRVDPKSLEQINRSTQEPSNDDDENKLGFPIIIGISCGGAFLLLLVIIVLINRYKKIKMYIVRRKKHPNSGADYELKKPRSKEHTLDKDVEGKVNNAYNC</sequence>
<dbReference type="InterPro" id="IPR036364">
    <property type="entry name" value="SEA_dom_sf"/>
</dbReference>
<dbReference type="SMART" id="SM00181">
    <property type="entry name" value="EGF"/>
    <property type="match status" value="15"/>
</dbReference>
<feature type="disulfide bond" evidence="5">
    <location>
        <begin position="743"/>
        <end position="752"/>
    </location>
</feature>
<feature type="domain" description="EGF-like" evidence="9">
    <location>
        <begin position="1132"/>
        <end position="1168"/>
    </location>
</feature>
<dbReference type="SMART" id="SM00179">
    <property type="entry name" value="EGF_CA"/>
    <property type="match status" value="13"/>
</dbReference>
<dbReference type="Gene3D" id="3.30.70.960">
    <property type="entry name" value="SEA domain"/>
    <property type="match status" value="1"/>
</dbReference>
<feature type="disulfide bond" evidence="5">
    <location>
        <begin position="833"/>
        <end position="843"/>
    </location>
</feature>
<feature type="transmembrane region" description="Helical" evidence="7">
    <location>
        <begin position="1459"/>
        <end position="1483"/>
    </location>
</feature>
<feature type="domain" description="EGF-like" evidence="9">
    <location>
        <begin position="866"/>
        <end position="901"/>
    </location>
</feature>
<evidence type="ECO:0000256" key="4">
    <source>
        <dbReference type="ARBA" id="ARBA00023157"/>
    </source>
</evidence>
<feature type="disulfide bond" evidence="5">
    <location>
        <begin position="780"/>
        <end position="789"/>
    </location>
</feature>
<dbReference type="PANTHER" id="PTHR24049">
    <property type="entry name" value="CRUMBS FAMILY MEMBER"/>
    <property type="match status" value="1"/>
</dbReference>
<feature type="domain" description="EGF-like" evidence="9">
    <location>
        <begin position="1208"/>
        <end position="1244"/>
    </location>
</feature>
<name>A0ABN8PPQ2_9CNID</name>
<dbReference type="SUPFAM" id="SSF57196">
    <property type="entry name" value="EGF/Laminin"/>
    <property type="match status" value="12"/>
</dbReference>
<dbReference type="PROSITE" id="PS50024">
    <property type="entry name" value="SEA"/>
    <property type="match status" value="1"/>
</dbReference>
<comment type="caution">
    <text evidence="10">The sequence shown here is derived from an EMBL/GenBank/DDBJ whole genome shotgun (WGS) entry which is preliminary data.</text>
</comment>
<keyword evidence="11" id="KW-1185">Reference proteome</keyword>
<evidence type="ECO:0000256" key="3">
    <source>
        <dbReference type="ARBA" id="ARBA00022737"/>
    </source>
</evidence>
<feature type="disulfide bond" evidence="5">
    <location>
        <begin position="1044"/>
        <end position="1053"/>
    </location>
</feature>
<dbReference type="EMBL" id="CALNXK010000077">
    <property type="protein sequence ID" value="CAH3145928.1"/>
    <property type="molecule type" value="Genomic_DNA"/>
</dbReference>
<organism evidence="10 11">
    <name type="scientific">Porites lobata</name>
    <dbReference type="NCBI Taxonomy" id="104759"/>
    <lineage>
        <taxon>Eukaryota</taxon>
        <taxon>Metazoa</taxon>
        <taxon>Cnidaria</taxon>
        <taxon>Anthozoa</taxon>
        <taxon>Hexacorallia</taxon>
        <taxon>Scleractinia</taxon>
        <taxon>Fungiina</taxon>
        <taxon>Poritidae</taxon>
        <taxon>Porites</taxon>
    </lineage>
</organism>
<dbReference type="InterPro" id="IPR000082">
    <property type="entry name" value="SEA_dom"/>
</dbReference>
<keyword evidence="7" id="KW-0472">Membrane</keyword>
<feature type="region of interest" description="Disordered" evidence="6">
    <location>
        <begin position="274"/>
        <end position="298"/>
    </location>
</feature>
<dbReference type="SUPFAM" id="SSF82671">
    <property type="entry name" value="SEA domain"/>
    <property type="match status" value="1"/>
</dbReference>
<feature type="domain" description="EGF-like" evidence="9">
    <location>
        <begin position="1056"/>
        <end position="1092"/>
    </location>
</feature>
<dbReference type="Proteomes" id="UP001159405">
    <property type="component" value="Unassembled WGS sequence"/>
</dbReference>
<keyword evidence="7" id="KW-0812">Transmembrane</keyword>
<protein>
    <submittedName>
        <fullName evidence="10">Uncharacterized protein</fullName>
    </submittedName>
</protein>
<feature type="domain" description="EGF-like" evidence="9">
    <location>
        <begin position="1170"/>
        <end position="1206"/>
    </location>
</feature>
<feature type="domain" description="EGF-like" evidence="9">
    <location>
        <begin position="792"/>
        <end position="827"/>
    </location>
</feature>
<keyword evidence="3" id="KW-0677">Repeat</keyword>
<feature type="domain" description="EGF-like" evidence="9">
    <location>
        <begin position="980"/>
        <end position="1016"/>
    </location>
</feature>
<feature type="domain" description="EGF-like" evidence="9">
    <location>
        <begin position="903"/>
        <end position="938"/>
    </location>
</feature>
<feature type="disulfide bond" evidence="5">
    <location>
        <begin position="759"/>
        <end position="769"/>
    </location>
</feature>
<feature type="disulfide bond" evidence="5">
    <location>
        <begin position="1006"/>
        <end position="1015"/>
    </location>
</feature>
<comment type="caution">
    <text evidence="5">Lacks conserved residue(s) required for the propagation of feature annotation.</text>
</comment>
<evidence type="ECO:0000313" key="11">
    <source>
        <dbReference type="Proteomes" id="UP001159405"/>
    </source>
</evidence>
<feature type="region of interest" description="Disordered" evidence="6">
    <location>
        <begin position="1291"/>
        <end position="1313"/>
    </location>
</feature>
<dbReference type="Pfam" id="PF01390">
    <property type="entry name" value="SEA"/>
    <property type="match status" value="1"/>
</dbReference>
<feature type="disulfide bond" evidence="5">
    <location>
        <begin position="796"/>
        <end position="806"/>
    </location>
</feature>